<dbReference type="AlphaFoldDB" id="A0AAD7GHR8"/>
<evidence type="ECO:0000313" key="1">
    <source>
        <dbReference type="EMBL" id="KAJ7691453.1"/>
    </source>
</evidence>
<reference evidence="1" key="1">
    <citation type="submission" date="2023-03" db="EMBL/GenBank/DDBJ databases">
        <title>Massive genome expansion in bonnet fungi (Mycena s.s.) driven by repeated elements and novel gene families across ecological guilds.</title>
        <authorList>
            <consortium name="Lawrence Berkeley National Laboratory"/>
            <person name="Harder C.B."/>
            <person name="Miyauchi S."/>
            <person name="Viragh M."/>
            <person name="Kuo A."/>
            <person name="Thoen E."/>
            <person name="Andreopoulos B."/>
            <person name="Lu D."/>
            <person name="Skrede I."/>
            <person name="Drula E."/>
            <person name="Henrissat B."/>
            <person name="Morin E."/>
            <person name="Kohler A."/>
            <person name="Barry K."/>
            <person name="LaButti K."/>
            <person name="Morin E."/>
            <person name="Salamov A."/>
            <person name="Lipzen A."/>
            <person name="Mereny Z."/>
            <person name="Hegedus B."/>
            <person name="Baldrian P."/>
            <person name="Stursova M."/>
            <person name="Weitz H."/>
            <person name="Taylor A."/>
            <person name="Grigoriev I.V."/>
            <person name="Nagy L.G."/>
            <person name="Martin F."/>
            <person name="Kauserud H."/>
        </authorList>
    </citation>
    <scope>NUCLEOTIDE SEQUENCE</scope>
    <source>
        <strain evidence="1">CBHHK067</strain>
    </source>
</reference>
<name>A0AAD7GHR8_MYCRO</name>
<proteinExistence type="predicted"/>
<evidence type="ECO:0000313" key="2">
    <source>
        <dbReference type="Proteomes" id="UP001221757"/>
    </source>
</evidence>
<gene>
    <name evidence="1" type="ORF">B0H17DRAFT_1201093</name>
</gene>
<dbReference type="EMBL" id="JARKIE010000058">
    <property type="protein sequence ID" value="KAJ7691453.1"/>
    <property type="molecule type" value="Genomic_DNA"/>
</dbReference>
<sequence length="60" mass="6687">MSAELVQQRLGPENHHDHCSHNGHQYTFPTNNVSGCPLLYLNNGDPYDYLAEEPSDSASD</sequence>
<keyword evidence="2" id="KW-1185">Reference proteome</keyword>
<accession>A0AAD7GHR8</accession>
<comment type="caution">
    <text evidence="1">The sequence shown here is derived from an EMBL/GenBank/DDBJ whole genome shotgun (WGS) entry which is preliminary data.</text>
</comment>
<protein>
    <submittedName>
        <fullName evidence="1">Uncharacterized protein</fullName>
    </submittedName>
</protein>
<organism evidence="1 2">
    <name type="scientific">Mycena rosella</name>
    <name type="common">Pink bonnet</name>
    <name type="synonym">Agaricus rosellus</name>
    <dbReference type="NCBI Taxonomy" id="1033263"/>
    <lineage>
        <taxon>Eukaryota</taxon>
        <taxon>Fungi</taxon>
        <taxon>Dikarya</taxon>
        <taxon>Basidiomycota</taxon>
        <taxon>Agaricomycotina</taxon>
        <taxon>Agaricomycetes</taxon>
        <taxon>Agaricomycetidae</taxon>
        <taxon>Agaricales</taxon>
        <taxon>Marasmiineae</taxon>
        <taxon>Mycenaceae</taxon>
        <taxon>Mycena</taxon>
    </lineage>
</organism>
<dbReference type="Proteomes" id="UP001221757">
    <property type="component" value="Unassembled WGS sequence"/>
</dbReference>